<evidence type="ECO:0000256" key="2">
    <source>
        <dbReference type="SAM" id="Phobius"/>
    </source>
</evidence>
<keyword evidence="2" id="KW-0472">Membrane</keyword>
<proteinExistence type="predicted"/>
<evidence type="ECO:0000256" key="1">
    <source>
        <dbReference type="SAM" id="MobiDB-lite"/>
    </source>
</evidence>
<name>A0A8S9ZSB8_9BILA</name>
<sequence length="514" mass="55309">MLLKHKRNMDASFGMLRERRQLRLLICWVVTAMALINQTATGNEVEVGYGHHKKLEDNTVTLADGSWKIAANNGDLEGYMKAKAFNPCLDIEFEGSDIIVRYTKQGEARSQGCMVDLLMQSGFKTAVKFTIGIKNSPDLDTCLGHVDDKQCKGWFTFGCEKWKERVYHSAGNSLPFIYSRTASDWTMIREGKKAIGEGCKGSCSGRNLQCMKWTGLAAGFANDKGYNKVVNTMVAIGEPGGMFCDIDGTSPSATDAHFDITVDSGKQSWFKIGCDSDYNKQSVCIDKNKMGEEMKDVIAWEIKDAATKISGSGGFNHLFSFALLPQKAHHPHSNNDERLGKIGIIEKVDLKGPNCDEIYVKFPGDQFKLLVPSGGLDSGVVPTVEEFTELPPPQTLPPLVFEDEGNGMIFVIIGVVVLLLLVVGGILVWLFVLRKSEPDAVEEDYFGTTKAGTTAKTKAGTTVGATQAKTGGMTTTKAGTTAKTAAAGTKAGTTAAGTKAGTTAGGGGTTKTKK</sequence>
<reference evidence="4" key="1">
    <citation type="journal article" date="2020" name="Ecol. Evol.">
        <title>Genome structure and content of the rice root-knot nematode (Meloidogyne graminicola).</title>
        <authorList>
            <person name="Phan N.T."/>
            <person name="Danchin E.G.J."/>
            <person name="Klopp C."/>
            <person name="Perfus-Barbeoch L."/>
            <person name="Kozlowski D.K."/>
            <person name="Koutsovoulos G.D."/>
            <person name="Lopez-Roques C."/>
            <person name="Bouchez O."/>
            <person name="Zahm M."/>
            <person name="Besnard G."/>
            <person name="Bellafiore S."/>
        </authorList>
    </citation>
    <scope>NUCLEOTIDE SEQUENCE</scope>
    <source>
        <strain evidence="4">VN-18</strain>
    </source>
</reference>
<keyword evidence="2" id="KW-1133">Transmembrane helix</keyword>
<feature type="region of interest" description="Disordered" evidence="1">
    <location>
        <begin position="470"/>
        <end position="514"/>
    </location>
</feature>
<dbReference type="AlphaFoldDB" id="A0A8S9ZSB8"/>
<evidence type="ECO:0000256" key="3">
    <source>
        <dbReference type="SAM" id="SignalP"/>
    </source>
</evidence>
<feature type="chain" id="PRO_5035717902" evidence="3">
    <location>
        <begin position="43"/>
        <end position="514"/>
    </location>
</feature>
<evidence type="ECO:0000313" key="5">
    <source>
        <dbReference type="Proteomes" id="UP000605970"/>
    </source>
</evidence>
<evidence type="ECO:0000313" key="4">
    <source>
        <dbReference type="EMBL" id="KAF7636158.1"/>
    </source>
</evidence>
<feature type="transmembrane region" description="Helical" evidence="2">
    <location>
        <begin position="408"/>
        <end position="432"/>
    </location>
</feature>
<dbReference type="EMBL" id="JABEBT010000033">
    <property type="protein sequence ID" value="KAF7636158.1"/>
    <property type="molecule type" value="Genomic_DNA"/>
</dbReference>
<protein>
    <submittedName>
        <fullName evidence="4">Uncharacterized protein</fullName>
    </submittedName>
</protein>
<comment type="caution">
    <text evidence="4">The sequence shown here is derived from an EMBL/GenBank/DDBJ whole genome shotgun (WGS) entry which is preliminary data.</text>
</comment>
<feature type="compositionally biased region" description="Low complexity" evidence="1">
    <location>
        <begin position="470"/>
        <end position="502"/>
    </location>
</feature>
<feature type="compositionally biased region" description="Gly residues" evidence="1">
    <location>
        <begin position="503"/>
        <end position="514"/>
    </location>
</feature>
<feature type="signal peptide" evidence="3">
    <location>
        <begin position="1"/>
        <end position="42"/>
    </location>
</feature>
<organism evidence="4 5">
    <name type="scientific">Meloidogyne graminicola</name>
    <dbReference type="NCBI Taxonomy" id="189291"/>
    <lineage>
        <taxon>Eukaryota</taxon>
        <taxon>Metazoa</taxon>
        <taxon>Ecdysozoa</taxon>
        <taxon>Nematoda</taxon>
        <taxon>Chromadorea</taxon>
        <taxon>Rhabditida</taxon>
        <taxon>Tylenchina</taxon>
        <taxon>Tylenchomorpha</taxon>
        <taxon>Tylenchoidea</taxon>
        <taxon>Meloidogynidae</taxon>
        <taxon>Meloidogyninae</taxon>
        <taxon>Meloidogyne</taxon>
    </lineage>
</organism>
<gene>
    <name evidence="4" type="ORF">Mgra_00004417</name>
</gene>
<keyword evidence="3" id="KW-0732">Signal</keyword>
<accession>A0A8S9ZSB8</accession>
<keyword evidence="5" id="KW-1185">Reference proteome</keyword>
<keyword evidence="2" id="KW-0812">Transmembrane</keyword>
<dbReference type="Proteomes" id="UP000605970">
    <property type="component" value="Unassembled WGS sequence"/>
</dbReference>